<evidence type="ECO:0000259" key="8">
    <source>
        <dbReference type="Pfam" id="PF01435"/>
    </source>
</evidence>
<evidence type="ECO:0000313" key="10">
    <source>
        <dbReference type="Proteomes" id="UP000001982"/>
    </source>
</evidence>
<keyword evidence="2" id="KW-0479">Metal-binding</keyword>
<dbReference type="eggNOG" id="COG0501">
    <property type="taxonomic scope" value="Bacteria"/>
</dbReference>
<dbReference type="EMBL" id="CP000302">
    <property type="protein sequence ID" value="ABE54280.1"/>
    <property type="molecule type" value="Genomic_DNA"/>
</dbReference>
<dbReference type="PANTHER" id="PTHR22726:SF24">
    <property type="entry name" value="M48 FAMILY METALLOPEPTIDASE"/>
    <property type="match status" value="1"/>
</dbReference>
<dbReference type="KEGG" id="sdn:Sden_0992"/>
<dbReference type="HOGENOM" id="CLU_029002_5_0_6"/>
<dbReference type="OrthoDB" id="9810445at2"/>
<organism evidence="9 10">
    <name type="scientific">Shewanella denitrificans (strain OS217 / ATCC BAA-1090 / DSM 15013)</name>
    <dbReference type="NCBI Taxonomy" id="318161"/>
    <lineage>
        <taxon>Bacteria</taxon>
        <taxon>Pseudomonadati</taxon>
        <taxon>Pseudomonadota</taxon>
        <taxon>Gammaproteobacteria</taxon>
        <taxon>Alteromonadales</taxon>
        <taxon>Shewanellaceae</taxon>
        <taxon>Shewanella</taxon>
    </lineage>
</organism>
<reference evidence="9 10" key="1">
    <citation type="submission" date="2006-03" db="EMBL/GenBank/DDBJ databases">
        <title>Complete sequence of Shewanella denitrificans OS217.</title>
        <authorList>
            <consortium name="US DOE Joint Genome Institute"/>
            <person name="Copeland A."/>
            <person name="Lucas S."/>
            <person name="Lapidus A."/>
            <person name="Barry K."/>
            <person name="Detter J.C."/>
            <person name="Glavina del Rio T."/>
            <person name="Hammon N."/>
            <person name="Israni S."/>
            <person name="Dalin E."/>
            <person name="Tice H."/>
            <person name="Pitluck S."/>
            <person name="Brettin T."/>
            <person name="Bruce D."/>
            <person name="Han C."/>
            <person name="Tapia R."/>
            <person name="Gilna P."/>
            <person name="Kiss H."/>
            <person name="Schmutz J."/>
            <person name="Larimer F."/>
            <person name="Land M."/>
            <person name="Hauser L."/>
            <person name="Kyrpides N."/>
            <person name="Lykidis A."/>
            <person name="Richardson P."/>
        </authorList>
    </citation>
    <scope>NUCLEOTIDE SEQUENCE [LARGE SCALE GENOMIC DNA]</scope>
    <source>
        <strain evidence="10">OS217 / ATCC BAA-1090 / DSM 15013</strain>
    </source>
</reference>
<dbReference type="Proteomes" id="UP000001982">
    <property type="component" value="Chromosome"/>
</dbReference>
<dbReference type="Gene3D" id="3.30.2010.10">
    <property type="entry name" value="Metalloproteases ('zincins'), catalytic domain"/>
    <property type="match status" value="1"/>
</dbReference>
<dbReference type="InterPro" id="IPR001915">
    <property type="entry name" value="Peptidase_M48"/>
</dbReference>
<dbReference type="PANTHER" id="PTHR22726">
    <property type="entry name" value="METALLOENDOPEPTIDASE OMA1"/>
    <property type="match status" value="1"/>
</dbReference>
<evidence type="ECO:0000256" key="7">
    <source>
        <dbReference type="SAM" id="SignalP"/>
    </source>
</evidence>
<keyword evidence="7" id="KW-0732">Signal</keyword>
<evidence type="ECO:0000256" key="5">
    <source>
        <dbReference type="ARBA" id="ARBA00023049"/>
    </source>
</evidence>
<feature type="signal peptide" evidence="7">
    <location>
        <begin position="1"/>
        <end position="20"/>
    </location>
</feature>
<dbReference type="AlphaFoldDB" id="Q12QJ6"/>
<keyword evidence="3 6" id="KW-0378">Hydrolase</keyword>
<dbReference type="InterPro" id="IPR051156">
    <property type="entry name" value="Mito/Outer_Membr_Metalloprot"/>
</dbReference>
<comment type="similarity">
    <text evidence="6">Belongs to the peptidase M48 family.</text>
</comment>
<evidence type="ECO:0000313" key="9">
    <source>
        <dbReference type="EMBL" id="ABE54280.1"/>
    </source>
</evidence>
<name>Q12QJ6_SHEDO</name>
<dbReference type="CDD" id="cd07331">
    <property type="entry name" value="M48C_Oma1_like"/>
    <property type="match status" value="1"/>
</dbReference>
<evidence type="ECO:0000256" key="4">
    <source>
        <dbReference type="ARBA" id="ARBA00022833"/>
    </source>
</evidence>
<dbReference type="GO" id="GO:0016020">
    <property type="term" value="C:membrane"/>
    <property type="evidence" value="ECO:0007669"/>
    <property type="project" value="TreeGrafter"/>
</dbReference>
<evidence type="ECO:0000256" key="2">
    <source>
        <dbReference type="ARBA" id="ARBA00022723"/>
    </source>
</evidence>
<keyword evidence="5 6" id="KW-0482">Metalloprotease</keyword>
<dbReference type="Pfam" id="PF01435">
    <property type="entry name" value="Peptidase_M48"/>
    <property type="match status" value="1"/>
</dbReference>
<dbReference type="RefSeq" id="WP_011495444.1">
    <property type="nucleotide sequence ID" value="NC_007954.1"/>
</dbReference>
<dbReference type="STRING" id="318161.Sden_0992"/>
<comment type="cofactor">
    <cofactor evidence="6">
        <name>Zn(2+)</name>
        <dbReference type="ChEBI" id="CHEBI:29105"/>
    </cofactor>
    <text evidence="6">Binds 1 zinc ion per subunit.</text>
</comment>
<proteinExistence type="inferred from homology"/>
<dbReference type="GO" id="GO:0004222">
    <property type="term" value="F:metalloendopeptidase activity"/>
    <property type="evidence" value="ECO:0007669"/>
    <property type="project" value="InterPro"/>
</dbReference>
<keyword evidence="1 6" id="KW-0645">Protease</keyword>
<evidence type="ECO:0000256" key="3">
    <source>
        <dbReference type="ARBA" id="ARBA00022801"/>
    </source>
</evidence>
<evidence type="ECO:0000256" key="1">
    <source>
        <dbReference type="ARBA" id="ARBA00022670"/>
    </source>
</evidence>
<protein>
    <submittedName>
        <fullName evidence="9">Peptidase M48, Ste24p</fullName>
    </submittedName>
</protein>
<feature type="chain" id="PRO_5004181762" evidence="7">
    <location>
        <begin position="21"/>
        <end position="272"/>
    </location>
</feature>
<dbReference type="GO" id="GO:0051603">
    <property type="term" value="P:proteolysis involved in protein catabolic process"/>
    <property type="evidence" value="ECO:0007669"/>
    <property type="project" value="TreeGrafter"/>
</dbReference>
<dbReference type="PROSITE" id="PS51257">
    <property type="entry name" value="PROKAR_LIPOPROTEIN"/>
    <property type="match status" value="1"/>
</dbReference>
<gene>
    <name evidence="9" type="ordered locus">Sden_0992</name>
</gene>
<keyword evidence="10" id="KW-1185">Reference proteome</keyword>
<evidence type="ECO:0000256" key="6">
    <source>
        <dbReference type="RuleBase" id="RU003983"/>
    </source>
</evidence>
<accession>Q12QJ6</accession>
<dbReference type="GO" id="GO:0046872">
    <property type="term" value="F:metal ion binding"/>
    <property type="evidence" value="ECO:0007669"/>
    <property type="project" value="UniProtKB-KW"/>
</dbReference>
<sequence>MKPIIANSLLSLFAATVLSACVSTQSPTGRSQTLLFSEAQMQKMGAESFASMKQEQKVSKDKALTTYVNCVAKRITDVLPGEAKPWELVLFESDQVNAFAVPGGFIGVYTGLLNVANTQDQLATVLGHEVAHVLAHHGNEQVSRAQMTGLGIQLADVALGAGGVSNKDLYMQALGLGAKVGYILPFGRTQESEADVMGLELMAKAGFDPSQSITLWQNMAKAGGAQGPELLSTHPSNERRIQDLQGLQGRVAPLYLAARETQLAKCIQPGKK</sequence>
<keyword evidence="4 6" id="KW-0862">Zinc</keyword>
<feature type="domain" description="Peptidase M48" evidence="8">
    <location>
        <begin position="65"/>
        <end position="246"/>
    </location>
</feature>